<gene>
    <name evidence="8" type="ORF">EYH37_06055</name>
</gene>
<sequence length="318" mass="36448">MQYVFGPVLSRRLGLSLGVDLLPPSKVCSMDCVYCECGKTQRQNLTLERREWVPTEVVKRELEEILSNPELELDFVTFSGNGEPTLHTRFGEIAKFVKEIRPDLKVALLTNASTLWMGEVLKELKYIDLVSPSLDAVTEKVFRKVNHPVKGLTVEKVLKGLKKLKETFGGEIWIETLFVKGINDSPGEVEKIGEWIHRLKPDRWQINTVVRPPAYRVQGLTEEELIQIARRVNYNPTDIVCYNYLRLEPKKKTEAEKVREKLLNLVKRRPSPLGELKRALNLTEEGFEELIETLLREGKVELVTYGGEKFLTSTQKGE</sequence>
<evidence type="ECO:0000256" key="2">
    <source>
        <dbReference type="ARBA" id="ARBA00022485"/>
    </source>
</evidence>
<comment type="cofactor">
    <cofactor evidence="1">
        <name>[4Fe-4S] cluster</name>
        <dbReference type="ChEBI" id="CHEBI:49883"/>
    </cofactor>
</comment>
<accession>A0A9D1CG80</accession>
<dbReference type="CDD" id="cd01335">
    <property type="entry name" value="Radical_SAM"/>
    <property type="match status" value="1"/>
</dbReference>
<keyword evidence="6" id="KW-0411">Iron-sulfur</keyword>
<dbReference type="InterPro" id="IPR013785">
    <property type="entry name" value="Aldolase_TIM"/>
</dbReference>
<dbReference type="AlphaFoldDB" id="A0A9D1CG80"/>
<dbReference type="SFLD" id="SFLDG01083">
    <property type="entry name" value="Uncharacterised_Radical_SAM_Su"/>
    <property type="match status" value="1"/>
</dbReference>
<keyword evidence="2" id="KW-0004">4Fe-4S</keyword>
<name>A0A9D1CG80_AQUAO</name>
<dbReference type="GO" id="GO:0003824">
    <property type="term" value="F:catalytic activity"/>
    <property type="evidence" value="ECO:0007669"/>
    <property type="project" value="InterPro"/>
</dbReference>
<dbReference type="SUPFAM" id="SSF102114">
    <property type="entry name" value="Radical SAM enzymes"/>
    <property type="match status" value="1"/>
</dbReference>
<dbReference type="PANTHER" id="PTHR43787:SF11">
    <property type="entry name" value="UPF0026 PROTEIN SLR1464"/>
    <property type="match status" value="1"/>
</dbReference>
<keyword evidence="4" id="KW-0479">Metal-binding</keyword>
<keyword evidence="3" id="KW-0949">S-adenosyl-L-methionine</keyword>
<evidence type="ECO:0000313" key="8">
    <source>
        <dbReference type="EMBL" id="HIP98902.1"/>
    </source>
</evidence>
<keyword evidence="5" id="KW-0408">Iron</keyword>
<organism evidence="8 9">
    <name type="scientific">Aquifex aeolicus</name>
    <dbReference type="NCBI Taxonomy" id="63363"/>
    <lineage>
        <taxon>Bacteria</taxon>
        <taxon>Pseudomonadati</taxon>
        <taxon>Aquificota</taxon>
        <taxon>Aquificia</taxon>
        <taxon>Aquificales</taxon>
        <taxon>Aquificaceae</taxon>
        <taxon>Aquifex</taxon>
    </lineage>
</organism>
<dbReference type="SFLD" id="SFLDS00029">
    <property type="entry name" value="Radical_SAM"/>
    <property type="match status" value="1"/>
</dbReference>
<feature type="domain" description="Radical SAM core" evidence="7">
    <location>
        <begin position="14"/>
        <end position="245"/>
    </location>
</feature>
<dbReference type="InterPro" id="IPR006638">
    <property type="entry name" value="Elp3/MiaA/NifB-like_rSAM"/>
</dbReference>
<dbReference type="PROSITE" id="PS51918">
    <property type="entry name" value="RADICAL_SAM"/>
    <property type="match status" value="1"/>
</dbReference>
<evidence type="ECO:0000256" key="3">
    <source>
        <dbReference type="ARBA" id="ARBA00022691"/>
    </source>
</evidence>
<dbReference type="Gene3D" id="3.20.20.70">
    <property type="entry name" value="Aldolase class I"/>
    <property type="match status" value="1"/>
</dbReference>
<evidence type="ECO:0000256" key="4">
    <source>
        <dbReference type="ARBA" id="ARBA00022723"/>
    </source>
</evidence>
<evidence type="ECO:0000256" key="6">
    <source>
        <dbReference type="ARBA" id="ARBA00023014"/>
    </source>
</evidence>
<proteinExistence type="predicted"/>
<dbReference type="PANTHER" id="PTHR43787">
    <property type="entry name" value="FEMO COFACTOR BIOSYNTHESIS PROTEIN NIFB-RELATED"/>
    <property type="match status" value="1"/>
</dbReference>
<dbReference type="InterPro" id="IPR058240">
    <property type="entry name" value="rSAM_sf"/>
</dbReference>
<dbReference type="EMBL" id="DQVE01000061">
    <property type="protein sequence ID" value="HIP98902.1"/>
    <property type="molecule type" value="Genomic_DNA"/>
</dbReference>
<evidence type="ECO:0000256" key="1">
    <source>
        <dbReference type="ARBA" id="ARBA00001966"/>
    </source>
</evidence>
<dbReference type="InterPro" id="IPR007197">
    <property type="entry name" value="rSAM"/>
</dbReference>
<evidence type="ECO:0000313" key="9">
    <source>
        <dbReference type="Proteomes" id="UP000606463"/>
    </source>
</evidence>
<dbReference type="SMART" id="SM00729">
    <property type="entry name" value="Elp3"/>
    <property type="match status" value="1"/>
</dbReference>
<evidence type="ECO:0000256" key="5">
    <source>
        <dbReference type="ARBA" id="ARBA00023004"/>
    </source>
</evidence>
<protein>
    <submittedName>
        <fullName evidence="8">Radical SAM protein</fullName>
    </submittedName>
</protein>
<comment type="caution">
    <text evidence="8">The sequence shown here is derived from an EMBL/GenBank/DDBJ whole genome shotgun (WGS) entry which is preliminary data.</text>
</comment>
<dbReference type="SFLD" id="SFLDG01067">
    <property type="entry name" value="SPASM/twitch_domain_containing"/>
    <property type="match status" value="1"/>
</dbReference>
<dbReference type="Pfam" id="PF04055">
    <property type="entry name" value="Radical_SAM"/>
    <property type="match status" value="1"/>
</dbReference>
<dbReference type="GO" id="GO:0046872">
    <property type="term" value="F:metal ion binding"/>
    <property type="evidence" value="ECO:0007669"/>
    <property type="project" value="UniProtKB-KW"/>
</dbReference>
<dbReference type="GO" id="GO:0051539">
    <property type="term" value="F:4 iron, 4 sulfur cluster binding"/>
    <property type="evidence" value="ECO:0007669"/>
    <property type="project" value="UniProtKB-KW"/>
</dbReference>
<reference evidence="8" key="1">
    <citation type="journal article" date="2020" name="ISME J.">
        <title>Gammaproteobacteria mediating utilization of methyl-, sulfur- and petroleum organic compounds in deep ocean hydrothermal plumes.</title>
        <authorList>
            <person name="Zhou Z."/>
            <person name="Liu Y."/>
            <person name="Pan J."/>
            <person name="Cron B.R."/>
            <person name="Toner B.M."/>
            <person name="Anantharaman K."/>
            <person name="Breier J.A."/>
            <person name="Dick G.J."/>
            <person name="Li M."/>
        </authorList>
    </citation>
    <scope>NUCLEOTIDE SEQUENCE</scope>
    <source>
        <strain evidence="8">SZUA-1501</strain>
    </source>
</reference>
<evidence type="ECO:0000259" key="7">
    <source>
        <dbReference type="PROSITE" id="PS51918"/>
    </source>
</evidence>
<dbReference type="InterPro" id="IPR040084">
    <property type="entry name" value="GTPase_Obg"/>
</dbReference>
<dbReference type="Proteomes" id="UP000606463">
    <property type="component" value="Unassembled WGS sequence"/>
</dbReference>